<dbReference type="AlphaFoldDB" id="A0A1H4TG42"/>
<gene>
    <name evidence="1" type="ORF">SAMN04490239_4512</name>
</gene>
<evidence type="ECO:0000313" key="1">
    <source>
        <dbReference type="EMBL" id="SEC55220.1"/>
    </source>
</evidence>
<organism evidence="1 2">
    <name type="scientific">Rhodococcus koreensis</name>
    <dbReference type="NCBI Taxonomy" id="99653"/>
    <lineage>
        <taxon>Bacteria</taxon>
        <taxon>Bacillati</taxon>
        <taxon>Actinomycetota</taxon>
        <taxon>Actinomycetes</taxon>
        <taxon>Mycobacteriales</taxon>
        <taxon>Nocardiaceae</taxon>
        <taxon>Rhodococcus</taxon>
    </lineage>
</organism>
<proteinExistence type="predicted"/>
<evidence type="ECO:0000313" key="2">
    <source>
        <dbReference type="Proteomes" id="UP000183561"/>
    </source>
</evidence>
<reference evidence="2" key="1">
    <citation type="submission" date="2016-10" db="EMBL/GenBank/DDBJ databases">
        <authorList>
            <person name="Varghese N."/>
            <person name="Submissions S."/>
        </authorList>
    </citation>
    <scope>NUCLEOTIDE SEQUENCE [LARGE SCALE GENOMIC DNA]</scope>
    <source>
        <strain evidence="2">DSM 44498</strain>
    </source>
</reference>
<dbReference type="Proteomes" id="UP000183561">
    <property type="component" value="Unassembled WGS sequence"/>
</dbReference>
<accession>A0A1H4TG42</accession>
<dbReference type="EMBL" id="FNSV01000005">
    <property type="protein sequence ID" value="SEC55220.1"/>
    <property type="molecule type" value="Genomic_DNA"/>
</dbReference>
<sequence>MLAAERHRRMAEALRVSRIVSTEEFSRLLGVSPRSSPESAGASALF</sequence>
<name>A0A1H4TG42_9NOCA</name>
<dbReference type="RefSeq" id="WP_174705466.1">
    <property type="nucleotide sequence ID" value="NZ_CP070609.1"/>
</dbReference>
<keyword evidence="2" id="KW-1185">Reference proteome</keyword>
<protein>
    <submittedName>
        <fullName evidence="1">Uncharacterized protein</fullName>
    </submittedName>
</protein>